<reference evidence="2 3" key="1">
    <citation type="journal article" date="2010" name="BMC Genomics">
        <title>Metabolic flexibility revealed in the genome of the cyst-forming alpha-1 proteobacterium Rhodospirillum centenum.</title>
        <authorList>
            <person name="Lu Y.K."/>
            <person name="Marden J."/>
            <person name="Han M."/>
            <person name="Swingley W.D."/>
            <person name="Mastrian S.D."/>
            <person name="Chowdhury S.R."/>
            <person name="Hao J."/>
            <person name="Helmy T."/>
            <person name="Kim S."/>
            <person name="Kurdoglu A.A."/>
            <person name="Matthies H.J."/>
            <person name="Rollo D."/>
            <person name="Stothard P."/>
            <person name="Blankenship R.E."/>
            <person name="Bauer C.E."/>
            <person name="Touchman J.W."/>
        </authorList>
    </citation>
    <scope>NUCLEOTIDE SEQUENCE [LARGE SCALE GENOMIC DNA]</scope>
    <source>
        <strain evidence="3">ATCC 51521 / SW</strain>
    </source>
</reference>
<dbReference type="HOGENOM" id="CLU_3257002_0_0_5"/>
<evidence type="ECO:0000256" key="1">
    <source>
        <dbReference type="SAM" id="MobiDB-lite"/>
    </source>
</evidence>
<dbReference type="STRING" id="414684.RC1_3752"/>
<protein>
    <submittedName>
        <fullName evidence="2">Uncharacterized protein</fullName>
    </submittedName>
</protein>
<evidence type="ECO:0000313" key="3">
    <source>
        <dbReference type="Proteomes" id="UP000001591"/>
    </source>
</evidence>
<sequence>MCANRSALSAPLSAPSATRNTPGCWAGRGHSSAVRRSLFRGP</sequence>
<dbReference type="Proteomes" id="UP000001591">
    <property type="component" value="Chromosome"/>
</dbReference>
<feature type="region of interest" description="Disordered" evidence="1">
    <location>
        <begin position="1"/>
        <end position="42"/>
    </location>
</feature>
<feature type="compositionally biased region" description="Low complexity" evidence="1">
    <location>
        <begin position="1"/>
        <end position="17"/>
    </location>
</feature>
<proteinExistence type="predicted"/>
<evidence type="ECO:0000313" key="2">
    <source>
        <dbReference type="EMBL" id="ACJ01095.1"/>
    </source>
</evidence>
<name>B6IXS1_RHOCS</name>
<accession>B6IXS1</accession>
<gene>
    <name evidence="2" type="ordered locus">RC1_3752</name>
</gene>
<keyword evidence="3" id="KW-1185">Reference proteome</keyword>
<dbReference type="EMBL" id="CP000613">
    <property type="protein sequence ID" value="ACJ01095.1"/>
    <property type="molecule type" value="Genomic_DNA"/>
</dbReference>
<organism evidence="2 3">
    <name type="scientific">Rhodospirillum centenum (strain ATCC 51521 / SW)</name>
    <dbReference type="NCBI Taxonomy" id="414684"/>
    <lineage>
        <taxon>Bacteria</taxon>
        <taxon>Pseudomonadati</taxon>
        <taxon>Pseudomonadota</taxon>
        <taxon>Alphaproteobacteria</taxon>
        <taxon>Rhodospirillales</taxon>
        <taxon>Rhodospirillaceae</taxon>
        <taxon>Rhodospirillum</taxon>
    </lineage>
</organism>
<dbReference type="KEGG" id="rce:RC1_3752"/>
<dbReference type="AlphaFoldDB" id="B6IXS1"/>